<sequence length="179" mass="19253">MTSGMFRQGMVITLLAIATAWADTDEFIERAGDVLQVALPLTALTATYTLDDPEGRTQLLLAYGSTMGLTYLGKYTIGKERPDGSDNLSFPSGHTSSAFSGASFLARRYGWDVGLPAYLAASFTGYSRVHANRHDEWDVLAGAALAIGINHWLVSPQANSTVSVLTTDQGLVIGYQHTF</sequence>
<dbReference type="RefSeq" id="WP_008044892.1">
    <property type="nucleotide sequence ID" value="NZ_CH724151.1"/>
</dbReference>
<accession>A4B9L7</accession>
<dbReference type="PANTHER" id="PTHR14969">
    <property type="entry name" value="SPHINGOSINE-1-PHOSPHATE PHOSPHOHYDROLASE"/>
    <property type="match status" value="1"/>
</dbReference>
<feature type="domain" description="Phosphatidic acid phosphatase type 2/haloperoxidase" evidence="4">
    <location>
        <begin position="54"/>
        <end position="154"/>
    </location>
</feature>
<proteinExistence type="predicted"/>
<dbReference type="Proteomes" id="UP000005953">
    <property type="component" value="Unassembled WGS sequence"/>
</dbReference>
<comment type="caution">
    <text evidence="5">The sequence shown here is derived from an EMBL/GenBank/DDBJ whole genome shotgun (WGS) entry which is preliminary data.</text>
</comment>
<evidence type="ECO:0000256" key="3">
    <source>
        <dbReference type="ARBA" id="ARBA00047594"/>
    </source>
</evidence>
<dbReference type="EMBL" id="AAOE01000001">
    <property type="protein sequence ID" value="EAR11318.1"/>
    <property type="molecule type" value="Genomic_DNA"/>
</dbReference>
<dbReference type="HOGENOM" id="CLU_106650_2_0_6"/>
<dbReference type="AlphaFoldDB" id="A4B9L7"/>
<dbReference type="InterPro" id="IPR000326">
    <property type="entry name" value="PAP2/HPO"/>
</dbReference>
<name>A4B9L7_9GAMM</name>
<dbReference type="OrthoDB" id="9773582at2"/>
<protein>
    <recommendedName>
        <fullName evidence="1">undecaprenyl-diphosphate phosphatase</fullName>
        <ecNumber evidence="1">3.6.1.27</ecNumber>
    </recommendedName>
    <alternativeName>
        <fullName evidence="2">Undecaprenyl pyrophosphate phosphatase</fullName>
    </alternativeName>
</protein>
<dbReference type="SUPFAM" id="SSF48317">
    <property type="entry name" value="Acid phosphatase/Vanadium-dependent haloperoxidase"/>
    <property type="match status" value="1"/>
</dbReference>
<dbReference type="CDD" id="cd03394">
    <property type="entry name" value="PAP2_like_5"/>
    <property type="match status" value="1"/>
</dbReference>
<comment type="catalytic activity">
    <reaction evidence="3">
        <text>di-trans,octa-cis-undecaprenyl diphosphate + H2O = di-trans,octa-cis-undecaprenyl phosphate + phosphate + H(+)</text>
        <dbReference type="Rhea" id="RHEA:28094"/>
        <dbReference type="ChEBI" id="CHEBI:15377"/>
        <dbReference type="ChEBI" id="CHEBI:15378"/>
        <dbReference type="ChEBI" id="CHEBI:43474"/>
        <dbReference type="ChEBI" id="CHEBI:58405"/>
        <dbReference type="ChEBI" id="CHEBI:60392"/>
        <dbReference type="EC" id="3.6.1.27"/>
    </reaction>
</comment>
<keyword evidence="6" id="KW-1185">Reference proteome</keyword>
<dbReference type="InterPro" id="IPR036938">
    <property type="entry name" value="PAP2/HPO_sf"/>
</dbReference>
<evidence type="ECO:0000313" key="6">
    <source>
        <dbReference type="Proteomes" id="UP000005953"/>
    </source>
</evidence>
<evidence type="ECO:0000313" key="5">
    <source>
        <dbReference type="EMBL" id="EAR11318.1"/>
    </source>
</evidence>
<evidence type="ECO:0000259" key="4">
    <source>
        <dbReference type="SMART" id="SM00014"/>
    </source>
</evidence>
<dbReference type="SMART" id="SM00014">
    <property type="entry name" value="acidPPc"/>
    <property type="match status" value="1"/>
</dbReference>
<dbReference type="EC" id="3.6.1.27" evidence="1"/>
<evidence type="ECO:0000256" key="1">
    <source>
        <dbReference type="ARBA" id="ARBA00012374"/>
    </source>
</evidence>
<organism evidence="5 6">
    <name type="scientific">Reinekea blandensis MED297</name>
    <dbReference type="NCBI Taxonomy" id="314283"/>
    <lineage>
        <taxon>Bacteria</taxon>
        <taxon>Pseudomonadati</taxon>
        <taxon>Pseudomonadota</taxon>
        <taxon>Gammaproteobacteria</taxon>
        <taxon>Oceanospirillales</taxon>
        <taxon>Saccharospirillaceae</taxon>
        <taxon>Reinekea</taxon>
    </lineage>
</organism>
<gene>
    <name evidence="5" type="ORF">MED297_20562</name>
</gene>
<dbReference type="PANTHER" id="PTHR14969:SF13">
    <property type="entry name" value="AT30094P"/>
    <property type="match status" value="1"/>
</dbReference>
<dbReference type="GO" id="GO:0050380">
    <property type="term" value="F:undecaprenyl-diphosphatase activity"/>
    <property type="evidence" value="ECO:0007669"/>
    <property type="project" value="UniProtKB-EC"/>
</dbReference>
<dbReference type="STRING" id="314283.MED297_20562"/>
<reference evidence="5 6" key="1">
    <citation type="submission" date="2006-02" db="EMBL/GenBank/DDBJ databases">
        <authorList>
            <person name="Pinhassi J."/>
            <person name="Pedros-Alio C."/>
            <person name="Ferriera S."/>
            <person name="Johnson J."/>
            <person name="Kravitz S."/>
            <person name="Halpern A."/>
            <person name="Remington K."/>
            <person name="Beeson K."/>
            <person name="Tran B."/>
            <person name="Rogers Y.-H."/>
            <person name="Friedman R."/>
            <person name="Venter J.C."/>
        </authorList>
    </citation>
    <scope>NUCLEOTIDE SEQUENCE [LARGE SCALE GENOMIC DNA]</scope>
    <source>
        <strain evidence="5 6">MED297</strain>
    </source>
</reference>
<dbReference type="Pfam" id="PF01569">
    <property type="entry name" value="PAP2"/>
    <property type="match status" value="1"/>
</dbReference>
<evidence type="ECO:0000256" key="2">
    <source>
        <dbReference type="ARBA" id="ARBA00032707"/>
    </source>
</evidence>
<dbReference type="Gene3D" id="1.20.144.10">
    <property type="entry name" value="Phosphatidic acid phosphatase type 2/haloperoxidase"/>
    <property type="match status" value="1"/>
</dbReference>